<evidence type="ECO:0000259" key="10">
    <source>
        <dbReference type="PROSITE" id="PS50893"/>
    </source>
</evidence>
<feature type="transmembrane region" description="Helical" evidence="9">
    <location>
        <begin position="25"/>
        <end position="45"/>
    </location>
</feature>
<dbReference type="Pfam" id="PF00005">
    <property type="entry name" value="ABC_tran"/>
    <property type="match status" value="1"/>
</dbReference>
<dbReference type="SUPFAM" id="SSF90123">
    <property type="entry name" value="ABC transporter transmembrane region"/>
    <property type="match status" value="1"/>
</dbReference>
<name>A0A0R1Q5K2_9LACO</name>
<comment type="subcellular location">
    <subcellularLocation>
        <location evidence="1">Cell membrane</location>
        <topology evidence="1">Multi-pass membrane protein</topology>
    </subcellularLocation>
</comment>
<feature type="transmembrane region" description="Helical" evidence="9">
    <location>
        <begin position="138"/>
        <end position="163"/>
    </location>
</feature>
<feature type="transmembrane region" description="Helical" evidence="9">
    <location>
        <begin position="65"/>
        <end position="85"/>
    </location>
</feature>
<evidence type="ECO:0000256" key="8">
    <source>
        <dbReference type="ARBA" id="ARBA00023136"/>
    </source>
</evidence>
<dbReference type="PANTHER" id="PTHR43394">
    <property type="entry name" value="ATP-DEPENDENT PERMEASE MDL1, MITOCHONDRIAL"/>
    <property type="match status" value="1"/>
</dbReference>
<evidence type="ECO:0000256" key="7">
    <source>
        <dbReference type="ARBA" id="ARBA00022989"/>
    </source>
</evidence>
<comment type="caution">
    <text evidence="12">The sequence shown here is derived from an EMBL/GenBank/DDBJ whole genome shotgun (WGS) entry which is preliminary data.</text>
</comment>
<feature type="transmembrane region" description="Helical" evidence="9">
    <location>
        <begin position="247"/>
        <end position="271"/>
    </location>
</feature>
<dbReference type="Gene3D" id="1.20.1560.10">
    <property type="entry name" value="ABC transporter type 1, transmembrane domain"/>
    <property type="match status" value="1"/>
</dbReference>
<accession>A0A0R1Q5K2</accession>
<feature type="domain" description="ABC transporter" evidence="10">
    <location>
        <begin position="343"/>
        <end position="578"/>
    </location>
</feature>
<dbReference type="InterPro" id="IPR039421">
    <property type="entry name" value="Type_1_exporter"/>
</dbReference>
<keyword evidence="5" id="KW-0547">Nucleotide-binding</keyword>
<dbReference type="Gene3D" id="3.40.50.300">
    <property type="entry name" value="P-loop containing nucleotide triphosphate hydrolases"/>
    <property type="match status" value="1"/>
</dbReference>
<evidence type="ECO:0000256" key="3">
    <source>
        <dbReference type="ARBA" id="ARBA00022475"/>
    </source>
</evidence>
<proteinExistence type="predicted"/>
<dbReference type="InterPro" id="IPR027417">
    <property type="entry name" value="P-loop_NTPase"/>
</dbReference>
<evidence type="ECO:0000256" key="1">
    <source>
        <dbReference type="ARBA" id="ARBA00004651"/>
    </source>
</evidence>
<protein>
    <submittedName>
        <fullName evidence="12">ABC transporter ATP-binding protein permease</fullName>
    </submittedName>
</protein>
<keyword evidence="2" id="KW-0813">Transport</keyword>
<dbReference type="GO" id="GO:0015421">
    <property type="term" value="F:ABC-type oligopeptide transporter activity"/>
    <property type="evidence" value="ECO:0007669"/>
    <property type="project" value="TreeGrafter"/>
</dbReference>
<dbReference type="SUPFAM" id="SSF52540">
    <property type="entry name" value="P-loop containing nucleoside triphosphate hydrolases"/>
    <property type="match status" value="1"/>
</dbReference>
<organism evidence="12 13">
    <name type="scientific">Lacticaseibacillus manihotivorans DSM 13343 = JCM 12514</name>
    <dbReference type="NCBI Taxonomy" id="1423769"/>
    <lineage>
        <taxon>Bacteria</taxon>
        <taxon>Bacillati</taxon>
        <taxon>Bacillota</taxon>
        <taxon>Bacilli</taxon>
        <taxon>Lactobacillales</taxon>
        <taxon>Lactobacillaceae</taxon>
        <taxon>Lacticaseibacillus</taxon>
    </lineage>
</organism>
<evidence type="ECO:0000256" key="9">
    <source>
        <dbReference type="SAM" id="Phobius"/>
    </source>
</evidence>
<dbReference type="PATRIC" id="fig|1423769.4.peg.2543"/>
<dbReference type="PANTHER" id="PTHR43394:SF1">
    <property type="entry name" value="ATP-BINDING CASSETTE SUB-FAMILY B MEMBER 10, MITOCHONDRIAL"/>
    <property type="match status" value="1"/>
</dbReference>
<dbReference type="GO" id="GO:0005524">
    <property type="term" value="F:ATP binding"/>
    <property type="evidence" value="ECO:0007669"/>
    <property type="project" value="UniProtKB-KW"/>
</dbReference>
<dbReference type="CDD" id="cd18548">
    <property type="entry name" value="ABC_6TM_Tm287_like"/>
    <property type="match status" value="1"/>
</dbReference>
<evidence type="ECO:0000313" key="12">
    <source>
        <dbReference type="EMBL" id="KRL39863.1"/>
    </source>
</evidence>
<feature type="transmembrane region" description="Helical" evidence="9">
    <location>
        <begin position="169"/>
        <end position="186"/>
    </location>
</feature>
<dbReference type="InterPro" id="IPR003593">
    <property type="entry name" value="AAA+_ATPase"/>
</dbReference>
<feature type="transmembrane region" description="Helical" evidence="9">
    <location>
        <begin position="291"/>
        <end position="314"/>
    </location>
</feature>
<gene>
    <name evidence="12" type="ORF">FD01_GL002356</name>
</gene>
<dbReference type="Pfam" id="PF00664">
    <property type="entry name" value="ABC_membrane"/>
    <property type="match status" value="1"/>
</dbReference>
<dbReference type="GO" id="GO:0016887">
    <property type="term" value="F:ATP hydrolysis activity"/>
    <property type="evidence" value="ECO:0007669"/>
    <property type="project" value="InterPro"/>
</dbReference>
<dbReference type="EMBL" id="AZEU01000276">
    <property type="protein sequence ID" value="KRL39863.1"/>
    <property type="molecule type" value="Genomic_DNA"/>
</dbReference>
<dbReference type="InterPro" id="IPR011527">
    <property type="entry name" value="ABC1_TM_dom"/>
</dbReference>
<dbReference type="InterPro" id="IPR036640">
    <property type="entry name" value="ABC1_TM_sf"/>
</dbReference>
<evidence type="ECO:0000256" key="4">
    <source>
        <dbReference type="ARBA" id="ARBA00022692"/>
    </source>
</evidence>
<dbReference type="InterPro" id="IPR003439">
    <property type="entry name" value="ABC_transporter-like_ATP-bd"/>
</dbReference>
<dbReference type="AlphaFoldDB" id="A0A0R1Q5K2"/>
<dbReference type="SMART" id="SM00382">
    <property type="entry name" value="AAA"/>
    <property type="match status" value="1"/>
</dbReference>
<evidence type="ECO:0000256" key="5">
    <source>
        <dbReference type="ARBA" id="ARBA00022741"/>
    </source>
</evidence>
<dbReference type="FunFam" id="3.40.50.300:FF:000221">
    <property type="entry name" value="Multidrug ABC transporter ATP-binding protein"/>
    <property type="match status" value="1"/>
</dbReference>
<keyword evidence="3" id="KW-1003">Cell membrane</keyword>
<dbReference type="PROSITE" id="PS50929">
    <property type="entry name" value="ABC_TM1F"/>
    <property type="match status" value="1"/>
</dbReference>
<evidence type="ECO:0000256" key="2">
    <source>
        <dbReference type="ARBA" id="ARBA00022448"/>
    </source>
</evidence>
<feature type="domain" description="ABC transmembrane type-1" evidence="11">
    <location>
        <begin position="30"/>
        <end position="311"/>
    </location>
</feature>
<keyword evidence="13" id="KW-1185">Reference proteome</keyword>
<keyword evidence="8 9" id="KW-0472">Membrane</keyword>
<keyword evidence="7 9" id="KW-1133">Transmembrane helix</keyword>
<evidence type="ECO:0000256" key="6">
    <source>
        <dbReference type="ARBA" id="ARBA00022840"/>
    </source>
</evidence>
<dbReference type="Proteomes" id="UP000051790">
    <property type="component" value="Unassembled WGS sequence"/>
</dbReference>
<keyword evidence="6 12" id="KW-0067">ATP-binding</keyword>
<dbReference type="PROSITE" id="PS50893">
    <property type="entry name" value="ABC_TRANSPORTER_2"/>
    <property type="match status" value="1"/>
</dbReference>
<evidence type="ECO:0000259" key="11">
    <source>
        <dbReference type="PROSITE" id="PS50929"/>
    </source>
</evidence>
<keyword evidence="4 9" id="KW-0812">Transmembrane</keyword>
<evidence type="ECO:0000313" key="13">
    <source>
        <dbReference type="Proteomes" id="UP000051790"/>
    </source>
</evidence>
<dbReference type="GO" id="GO:0005886">
    <property type="term" value="C:plasma membrane"/>
    <property type="evidence" value="ECO:0007669"/>
    <property type="project" value="UniProtKB-SubCell"/>
</dbReference>
<reference evidence="12 13" key="1">
    <citation type="journal article" date="2015" name="Genome Announc.">
        <title>Expanding the biotechnology potential of lactobacilli through comparative genomics of 213 strains and associated genera.</title>
        <authorList>
            <person name="Sun Z."/>
            <person name="Harris H.M."/>
            <person name="McCann A."/>
            <person name="Guo C."/>
            <person name="Argimon S."/>
            <person name="Zhang W."/>
            <person name="Yang X."/>
            <person name="Jeffery I.B."/>
            <person name="Cooney J.C."/>
            <person name="Kagawa T.F."/>
            <person name="Liu W."/>
            <person name="Song Y."/>
            <person name="Salvetti E."/>
            <person name="Wrobel A."/>
            <person name="Rasinkangas P."/>
            <person name="Parkhill J."/>
            <person name="Rea M.C."/>
            <person name="O'Sullivan O."/>
            <person name="Ritari J."/>
            <person name="Douillard F.P."/>
            <person name="Paul Ross R."/>
            <person name="Yang R."/>
            <person name="Briner A.E."/>
            <person name="Felis G.E."/>
            <person name="de Vos W.M."/>
            <person name="Barrangou R."/>
            <person name="Klaenhammer T.R."/>
            <person name="Caufield P.W."/>
            <person name="Cui Y."/>
            <person name="Zhang H."/>
            <person name="O'Toole P.W."/>
        </authorList>
    </citation>
    <scope>NUCLEOTIDE SEQUENCE [LARGE SCALE GENOMIC DNA]</scope>
    <source>
        <strain evidence="12 13">DSM 13343</strain>
    </source>
</reference>
<sequence>MPFGQGRSACVIITMKTLWPYLRRFGKPAIIATIATIVLAFATLWQPRLLQSMMNAIIADDQKTVLRLGIWLVGLAVLGIAAGIVNTFYSAKTAVGVATTMRRDLYAQVQKFAFADIEQFSASNLVVRMTNDVNQVQGMLMSVFQIVFRVPVLFVGALILALITIPRMWWVIVLMIVIVVLIAVFGTKKMGGLFAKVQTDIDEVNTIARENLMGVRVVKSFNQEPQQIKQFTTASDRMVDITVKIGYTFSWMMPGFFLIANLTCVGVLLLVGRSIGAHPSDLAAVSSFISYVMQLLMAIINASFILTGATRAFVSLGRIGKLLEHEPSMVLPQGPEEKLTGSLEFNDVTFTYPGDQEPTLKNVSFKVKPGEMLGIVGATGSGKSTLAQLIPRLFDVDRGTIRIGGQDVRDLNAATLRSNVAMVLQRATLFSGTIANNLRQGKPDATLPDMRWAANVAQSAEFIDRLDAHFDAQVEERSANFSGGQKQRLAITRGVIGKPTILIMDDSTSALDARSERLVQDALNHELQDTTTVLIAEKLSAVIRADQILVVDHGQIVAAGTHEELVKTSPIYQEIYQTQRALEGSEAHA</sequence>